<dbReference type="PANTHER" id="PTHR41878">
    <property type="entry name" value="LEXA REPRESSOR-RELATED"/>
    <property type="match status" value="1"/>
</dbReference>
<name>H1SD01_9BURK</name>
<evidence type="ECO:0000313" key="3">
    <source>
        <dbReference type="Proteomes" id="UP000005808"/>
    </source>
</evidence>
<reference evidence="2 3" key="1">
    <citation type="journal article" date="2012" name="J. Bacteriol.">
        <title>De Novo Genome Project of Cupriavidus basilensis OR16.</title>
        <authorList>
            <person name="Cserhati M."/>
            <person name="Kriszt B."/>
            <person name="Szoboszlay S."/>
            <person name="Toth A."/>
            <person name="Szabo I."/>
            <person name="Tancsics A."/>
            <person name="Nagy I."/>
            <person name="Horvath B."/>
            <person name="Nagy I."/>
            <person name="Kukolya J."/>
        </authorList>
    </citation>
    <scope>NUCLEOTIDE SEQUENCE [LARGE SCALE GENOMIC DNA]</scope>
    <source>
        <strain evidence="2 3">OR16</strain>
    </source>
</reference>
<dbReference type="InterPro" id="IPR012912">
    <property type="entry name" value="Plasmid_pRiA4b_Orf3-like"/>
</dbReference>
<feature type="domain" description="Plasmid pRiA4b Orf3-like" evidence="1">
    <location>
        <begin position="6"/>
        <end position="172"/>
    </location>
</feature>
<evidence type="ECO:0000313" key="2">
    <source>
        <dbReference type="EMBL" id="EHP39647.1"/>
    </source>
</evidence>
<dbReference type="OrthoDB" id="9816539at2"/>
<dbReference type="InterPro" id="IPR024047">
    <property type="entry name" value="MM3350-like_sf"/>
</dbReference>
<dbReference type="AlphaFoldDB" id="H1SD01"/>
<gene>
    <name evidence="2" type="ORF">OR16_30604</name>
</gene>
<dbReference type="PANTHER" id="PTHR41878:SF1">
    <property type="entry name" value="TNPR PROTEIN"/>
    <property type="match status" value="1"/>
</dbReference>
<protein>
    <submittedName>
        <fullName evidence="2">Plasmid pRiA4b ORF-3 family protein</fullName>
    </submittedName>
</protein>
<dbReference type="EMBL" id="AHJE01000086">
    <property type="protein sequence ID" value="EHP39647.1"/>
    <property type="molecule type" value="Genomic_DNA"/>
</dbReference>
<dbReference type="PATRIC" id="fig|1127483.3.peg.6112"/>
<organism evidence="2 3">
    <name type="scientific">Cupriavidus basilensis OR16</name>
    <dbReference type="NCBI Taxonomy" id="1127483"/>
    <lineage>
        <taxon>Bacteria</taxon>
        <taxon>Pseudomonadati</taxon>
        <taxon>Pseudomonadota</taxon>
        <taxon>Betaproteobacteria</taxon>
        <taxon>Burkholderiales</taxon>
        <taxon>Burkholderiaceae</taxon>
        <taxon>Cupriavidus</taxon>
    </lineage>
</organism>
<accession>H1SD01</accession>
<proteinExistence type="predicted"/>
<dbReference type="Gene3D" id="3.10.290.30">
    <property type="entry name" value="MM3350-like"/>
    <property type="match status" value="1"/>
</dbReference>
<comment type="caution">
    <text evidence="2">The sequence shown here is derived from an EMBL/GenBank/DDBJ whole genome shotgun (WGS) entry which is preliminary data.</text>
</comment>
<dbReference type="Pfam" id="PF07929">
    <property type="entry name" value="PRiA4_ORF3"/>
    <property type="match status" value="1"/>
</dbReference>
<dbReference type="Proteomes" id="UP000005808">
    <property type="component" value="Unassembled WGS sequence"/>
</dbReference>
<evidence type="ECO:0000259" key="1">
    <source>
        <dbReference type="Pfam" id="PF07929"/>
    </source>
</evidence>
<sequence>MLKLAASLRIELLHVKPLVWRRFVVPADIPLPKLHKVIHFVMGWEDTHLHEFAINGERFGVQDKDVSNESLRSEKGVRLNKALGAATEFEYHYDFGDDWQHRVIVESVGCPDLALALPVCQAGENACPPEDVGGPHGYAEFLAALRDKTHEQHNDFRLWIGGVFDPVGFDVNAVNARLRAIR</sequence>
<dbReference type="SUPFAM" id="SSF159941">
    <property type="entry name" value="MM3350-like"/>
    <property type="match status" value="1"/>
</dbReference>